<proteinExistence type="predicted"/>
<evidence type="ECO:0000256" key="1">
    <source>
        <dbReference type="SAM" id="MobiDB-lite"/>
    </source>
</evidence>
<feature type="compositionally biased region" description="Low complexity" evidence="1">
    <location>
        <begin position="99"/>
        <end position="112"/>
    </location>
</feature>
<feature type="region of interest" description="Disordered" evidence="1">
    <location>
        <begin position="77"/>
        <end position="120"/>
    </location>
</feature>
<dbReference type="Proteomes" id="UP000240493">
    <property type="component" value="Unassembled WGS sequence"/>
</dbReference>
<dbReference type="STRING" id="1042311.A0A2T3Z4P2"/>
<reference evidence="2 3" key="1">
    <citation type="submission" date="2016-07" db="EMBL/GenBank/DDBJ databases">
        <title>Multiple horizontal gene transfer events from other fungi enriched the ability of initially mycotrophic Trichoderma (Ascomycota) to feed on dead plant biomass.</title>
        <authorList>
            <consortium name="DOE Joint Genome Institute"/>
            <person name="Aerts A."/>
            <person name="Atanasova L."/>
            <person name="Chenthamara K."/>
            <person name="Zhang J."/>
            <person name="Grujic M."/>
            <person name="Henrissat B."/>
            <person name="Kuo A."/>
            <person name="Salamov A."/>
            <person name="Lipzen A."/>
            <person name="Labutti K."/>
            <person name="Barry K."/>
            <person name="Miao Y."/>
            <person name="Rahimi M.J."/>
            <person name="Shen Q."/>
            <person name="Grigoriev I.V."/>
            <person name="Kubicek C.P."/>
            <person name="Druzhinina I.S."/>
        </authorList>
    </citation>
    <scope>NUCLEOTIDE SEQUENCE [LARGE SCALE GENOMIC DNA]</scope>
    <source>
        <strain evidence="2 3">CBS 433.97</strain>
    </source>
</reference>
<dbReference type="AlphaFoldDB" id="A0A2T3Z4P2"/>
<dbReference type="EMBL" id="KZ679264">
    <property type="protein sequence ID" value="PTB39765.1"/>
    <property type="molecule type" value="Genomic_DNA"/>
</dbReference>
<organism evidence="2 3">
    <name type="scientific">Trichoderma asperellum (strain ATCC 204424 / CBS 433.97 / NBRC 101777)</name>
    <dbReference type="NCBI Taxonomy" id="1042311"/>
    <lineage>
        <taxon>Eukaryota</taxon>
        <taxon>Fungi</taxon>
        <taxon>Dikarya</taxon>
        <taxon>Ascomycota</taxon>
        <taxon>Pezizomycotina</taxon>
        <taxon>Sordariomycetes</taxon>
        <taxon>Hypocreomycetidae</taxon>
        <taxon>Hypocreales</taxon>
        <taxon>Hypocreaceae</taxon>
        <taxon>Trichoderma</taxon>
    </lineage>
</organism>
<evidence type="ECO:0000313" key="2">
    <source>
        <dbReference type="EMBL" id="PTB39765.1"/>
    </source>
</evidence>
<evidence type="ECO:0000313" key="3">
    <source>
        <dbReference type="Proteomes" id="UP000240493"/>
    </source>
</evidence>
<sequence length="247" mass="26987">MFSQGSSFLQQPSHAIGKKRSHEEASHNLEPDTSNCNSQNSGMNGEGMVFVKPCAVSIGESDNQSGAQLDDVITEQEGSGLANGRPLRSHKSQRLLVGSDHASSSKSASATALPNADSSENDINDEIVIDHFTLHLGIGWKRIKDSDHVQAAARGWARFIENNYPLTNVNVLLESKGLQSYLVESTEGFYLFTEDLRQAQLVSQNATKAIQNLQHNPPIFDSMNILIAKILNTSNSNITNNIFNIHN</sequence>
<feature type="compositionally biased region" description="Polar residues" evidence="1">
    <location>
        <begin position="31"/>
        <end position="43"/>
    </location>
</feature>
<feature type="region of interest" description="Disordered" evidence="1">
    <location>
        <begin position="1"/>
        <end position="44"/>
    </location>
</feature>
<feature type="compositionally biased region" description="Basic and acidic residues" evidence="1">
    <location>
        <begin position="21"/>
        <end position="30"/>
    </location>
</feature>
<gene>
    <name evidence="2" type="ORF">M441DRAFT_48895</name>
</gene>
<dbReference type="OrthoDB" id="5359669at2759"/>
<feature type="compositionally biased region" description="Polar residues" evidence="1">
    <location>
        <begin position="1"/>
        <end position="13"/>
    </location>
</feature>
<protein>
    <submittedName>
        <fullName evidence="2">Uncharacterized protein</fullName>
    </submittedName>
</protein>
<keyword evidence="3" id="KW-1185">Reference proteome</keyword>
<name>A0A2T3Z4P2_TRIA4</name>
<accession>A0A2T3Z4P2</accession>